<keyword evidence="6" id="KW-0238">DNA-binding</keyword>
<dbReference type="InterPro" id="IPR036590">
    <property type="entry name" value="SRAP-like"/>
</dbReference>
<comment type="similarity">
    <text evidence="1 8">Belongs to the SOS response-associated peptidase family.</text>
</comment>
<accession>A0A5C5BC85</accession>
<keyword evidence="4 8" id="KW-0378">Hydrolase</keyword>
<dbReference type="SUPFAM" id="SSF143081">
    <property type="entry name" value="BB1717-like"/>
    <property type="match status" value="1"/>
</dbReference>
<keyword evidence="10" id="KW-1185">Reference proteome</keyword>
<dbReference type="Pfam" id="PF02586">
    <property type="entry name" value="SRAP"/>
    <property type="match status" value="1"/>
</dbReference>
<dbReference type="GO" id="GO:0106300">
    <property type="term" value="P:protein-DNA covalent cross-linking repair"/>
    <property type="evidence" value="ECO:0007669"/>
    <property type="project" value="InterPro"/>
</dbReference>
<dbReference type="AlphaFoldDB" id="A0A5C5BC85"/>
<name>A0A5C5BC85_9MICO</name>
<keyword evidence="3" id="KW-0227">DNA damage</keyword>
<evidence type="ECO:0000256" key="1">
    <source>
        <dbReference type="ARBA" id="ARBA00008136"/>
    </source>
</evidence>
<keyword evidence="2 8" id="KW-0645">Protease</keyword>
<evidence type="ECO:0000313" key="10">
    <source>
        <dbReference type="Proteomes" id="UP000313849"/>
    </source>
</evidence>
<keyword evidence="7" id="KW-0456">Lyase</keyword>
<sequence>MCGRYAAVRAADELAAEFDVDVVSEDAADRAASWNVAPTDGARVVLDRPRLVGSEDARESAADGAGTGVLRELHLARWGLLPAWSSGPGAKGAPMFNARLETVADKPAFAKSLVTRRCLVPADGYYEWRKNPEGSGLPAKTPFYIHPADGSSLAFAGLYAWWRDPTREEDDPARWLLSTTIVTQAARDGLEAIHDREPVALPHARVDEWLDPAMTDADAALAILAGPPPELVWHEVSARVGSVRNDDAGLIEPV</sequence>
<dbReference type="PANTHER" id="PTHR13604:SF0">
    <property type="entry name" value="ABASIC SITE PROCESSING PROTEIN HMCES"/>
    <property type="match status" value="1"/>
</dbReference>
<evidence type="ECO:0000256" key="7">
    <source>
        <dbReference type="ARBA" id="ARBA00023239"/>
    </source>
</evidence>
<dbReference type="GO" id="GO:0006508">
    <property type="term" value="P:proteolysis"/>
    <property type="evidence" value="ECO:0007669"/>
    <property type="project" value="UniProtKB-KW"/>
</dbReference>
<evidence type="ECO:0000256" key="4">
    <source>
        <dbReference type="ARBA" id="ARBA00022801"/>
    </source>
</evidence>
<proteinExistence type="inferred from homology"/>
<dbReference type="RefSeq" id="WP_108719390.1">
    <property type="nucleotide sequence ID" value="NZ_VENP01000015.1"/>
</dbReference>
<evidence type="ECO:0000256" key="8">
    <source>
        <dbReference type="RuleBase" id="RU364100"/>
    </source>
</evidence>
<gene>
    <name evidence="9" type="ORF">FH969_05750</name>
</gene>
<dbReference type="GO" id="GO:0008233">
    <property type="term" value="F:peptidase activity"/>
    <property type="evidence" value="ECO:0007669"/>
    <property type="project" value="UniProtKB-KW"/>
</dbReference>
<evidence type="ECO:0000256" key="5">
    <source>
        <dbReference type="ARBA" id="ARBA00023124"/>
    </source>
</evidence>
<dbReference type="GO" id="GO:0016829">
    <property type="term" value="F:lyase activity"/>
    <property type="evidence" value="ECO:0007669"/>
    <property type="project" value="UniProtKB-KW"/>
</dbReference>
<dbReference type="GO" id="GO:0003697">
    <property type="term" value="F:single-stranded DNA binding"/>
    <property type="evidence" value="ECO:0007669"/>
    <property type="project" value="InterPro"/>
</dbReference>
<dbReference type="Proteomes" id="UP000313849">
    <property type="component" value="Unassembled WGS sequence"/>
</dbReference>
<organism evidence="9 10">
    <name type="scientific">Miniimonas arenae</name>
    <dbReference type="NCBI Taxonomy" id="676201"/>
    <lineage>
        <taxon>Bacteria</taxon>
        <taxon>Bacillati</taxon>
        <taxon>Actinomycetota</taxon>
        <taxon>Actinomycetes</taxon>
        <taxon>Micrococcales</taxon>
        <taxon>Beutenbergiaceae</taxon>
        <taxon>Miniimonas</taxon>
    </lineage>
</organism>
<keyword evidence="5" id="KW-0190">Covalent protein-DNA linkage</keyword>
<dbReference type="EC" id="3.4.-.-" evidence="8"/>
<dbReference type="Gene3D" id="3.90.1680.10">
    <property type="entry name" value="SOS response associated peptidase-like"/>
    <property type="match status" value="1"/>
</dbReference>
<dbReference type="PANTHER" id="PTHR13604">
    <property type="entry name" value="DC12-RELATED"/>
    <property type="match status" value="1"/>
</dbReference>
<protein>
    <recommendedName>
        <fullName evidence="8">Abasic site processing protein</fullName>
        <ecNumber evidence="8">3.4.-.-</ecNumber>
    </recommendedName>
</protein>
<evidence type="ECO:0000313" key="9">
    <source>
        <dbReference type="EMBL" id="TNU75798.1"/>
    </source>
</evidence>
<dbReference type="InterPro" id="IPR003738">
    <property type="entry name" value="SRAP"/>
</dbReference>
<dbReference type="OrthoDB" id="9782620at2"/>
<evidence type="ECO:0000256" key="2">
    <source>
        <dbReference type="ARBA" id="ARBA00022670"/>
    </source>
</evidence>
<evidence type="ECO:0000256" key="6">
    <source>
        <dbReference type="ARBA" id="ARBA00023125"/>
    </source>
</evidence>
<comment type="caution">
    <text evidence="9">The sequence shown here is derived from an EMBL/GenBank/DDBJ whole genome shotgun (WGS) entry which is preliminary data.</text>
</comment>
<evidence type="ECO:0000256" key="3">
    <source>
        <dbReference type="ARBA" id="ARBA00022763"/>
    </source>
</evidence>
<reference evidence="9 10" key="1">
    <citation type="submission" date="2019-06" db="EMBL/GenBank/DDBJ databases">
        <title>Draft genome sequence of Miniimonas arenae KCTC 19750T isolated from sea sand.</title>
        <authorList>
            <person name="Park S.-J."/>
        </authorList>
    </citation>
    <scope>NUCLEOTIDE SEQUENCE [LARGE SCALE GENOMIC DNA]</scope>
    <source>
        <strain evidence="9 10">KCTC 19750</strain>
    </source>
</reference>
<dbReference type="EMBL" id="VENP01000015">
    <property type="protein sequence ID" value="TNU75798.1"/>
    <property type="molecule type" value="Genomic_DNA"/>
</dbReference>